<accession>A0A4Y6UMX1</accession>
<keyword evidence="1" id="KW-0614">Plasmid</keyword>
<gene>
    <name evidence="1" type="ORF">E3D00_10465</name>
</gene>
<dbReference type="EMBL" id="CP038142">
    <property type="protein sequence ID" value="QDH18110.1"/>
    <property type="molecule type" value="Genomic_DNA"/>
</dbReference>
<geneLocation type="plasmid" evidence="1">
    <name>unnamed1</name>
</geneLocation>
<dbReference type="Proteomes" id="UP000316313">
    <property type="component" value="Plasmid unnamed1"/>
</dbReference>
<dbReference type="RefSeq" id="WP_141462500.1">
    <property type="nucleotide sequence ID" value="NZ_CP038142.1"/>
</dbReference>
<dbReference type="AlphaFoldDB" id="A0A4Y6UMX1"/>
<proteinExistence type="predicted"/>
<evidence type="ECO:0000313" key="1">
    <source>
        <dbReference type="EMBL" id="QDH18110.1"/>
    </source>
</evidence>
<reference evidence="1 2" key="1">
    <citation type="submission" date="2019-03" db="EMBL/GenBank/DDBJ databases">
        <title>The complete genome sequence of Swingsia samuiensis NBRC107927(T).</title>
        <authorList>
            <person name="Chua K.-O."/>
            <person name="Chan K.-G."/>
            <person name="See-Too W.-S."/>
        </authorList>
    </citation>
    <scope>NUCLEOTIDE SEQUENCE [LARGE SCALE GENOMIC DNA]</scope>
    <source>
        <strain evidence="1 2">AH83</strain>
        <plasmid evidence="1 2">unnamed1</plasmid>
    </source>
</reference>
<dbReference type="KEGG" id="ssam:E3D00_10465"/>
<evidence type="ECO:0000313" key="2">
    <source>
        <dbReference type="Proteomes" id="UP000316313"/>
    </source>
</evidence>
<sequence>MIIGFSRYGTGAGRGPVQYLLDPHRKGREINKPVLLRGQPDETRELIDSLTFKHKYTSGVLSFAPGETITPKMEQDIINRFEQFAFAGLEPDQGKLKQLVRPVRGFKTLKIALSIKVSEWNN</sequence>
<dbReference type="OrthoDB" id="7302624at2"/>
<protein>
    <submittedName>
        <fullName evidence="1">Uncharacterized protein</fullName>
    </submittedName>
</protein>
<organism evidence="1 2">
    <name type="scientific">Swingsia samuiensis</name>
    <dbReference type="NCBI Taxonomy" id="1293412"/>
    <lineage>
        <taxon>Bacteria</taxon>
        <taxon>Pseudomonadati</taxon>
        <taxon>Pseudomonadota</taxon>
        <taxon>Alphaproteobacteria</taxon>
        <taxon>Acetobacterales</taxon>
        <taxon>Acetobacteraceae</taxon>
        <taxon>Swingsia</taxon>
    </lineage>
</organism>
<keyword evidence="2" id="KW-1185">Reference proteome</keyword>
<name>A0A4Y6UMX1_9PROT</name>